<dbReference type="GO" id="GO:0046872">
    <property type="term" value="F:metal ion binding"/>
    <property type="evidence" value="ECO:0007669"/>
    <property type="project" value="InterPro"/>
</dbReference>
<dbReference type="SUPFAM" id="SSF63411">
    <property type="entry name" value="LuxS/MPP-like metallohydrolase"/>
    <property type="match status" value="2"/>
</dbReference>
<name>A0A1G2HHM5_9BACT</name>
<evidence type="ECO:0000313" key="5">
    <source>
        <dbReference type="Proteomes" id="UP000179153"/>
    </source>
</evidence>
<evidence type="ECO:0000259" key="3">
    <source>
        <dbReference type="Pfam" id="PF05193"/>
    </source>
</evidence>
<dbReference type="AlphaFoldDB" id="A0A1G2HHM5"/>
<evidence type="ECO:0000256" key="1">
    <source>
        <dbReference type="ARBA" id="ARBA00007261"/>
    </source>
</evidence>
<protein>
    <recommendedName>
        <fullName evidence="6">Peptidase M16 N-terminal domain-containing protein</fullName>
    </recommendedName>
</protein>
<comment type="caution">
    <text evidence="4">The sequence shown here is derived from an EMBL/GenBank/DDBJ whole genome shotgun (WGS) entry which is preliminary data.</text>
</comment>
<dbReference type="STRING" id="1802163.A2932_00370"/>
<feature type="domain" description="Peptidase M16 N-terminal" evidence="2">
    <location>
        <begin position="27"/>
        <end position="153"/>
    </location>
</feature>
<dbReference type="InterPro" id="IPR050361">
    <property type="entry name" value="MPP/UQCRC_Complex"/>
</dbReference>
<dbReference type="InterPro" id="IPR011249">
    <property type="entry name" value="Metalloenz_LuxS/M16"/>
</dbReference>
<reference evidence="4 5" key="1">
    <citation type="journal article" date="2016" name="Nat. Commun.">
        <title>Thousands of microbial genomes shed light on interconnected biogeochemical processes in an aquifer system.</title>
        <authorList>
            <person name="Anantharaman K."/>
            <person name="Brown C.T."/>
            <person name="Hug L.A."/>
            <person name="Sharon I."/>
            <person name="Castelle C.J."/>
            <person name="Probst A.J."/>
            <person name="Thomas B.C."/>
            <person name="Singh A."/>
            <person name="Wilkins M.J."/>
            <person name="Karaoz U."/>
            <person name="Brodie E.L."/>
            <person name="Williams K.H."/>
            <person name="Hubbard S.S."/>
            <person name="Banfield J.F."/>
        </authorList>
    </citation>
    <scope>NUCLEOTIDE SEQUENCE [LARGE SCALE GENOMIC DNA]</scope>
</reference>
<dbReference type="Proteomes" id="UP000179153">
    <property type="component" value="Unassembled WGS sequence"/>
</dbReference>
<dbReference type="Pfam" id="PF05193">
    <property type="entry name" value="Peptidase_M16_C"/>
    <property type="match status" value="1"/>
</dbReference>
<dbReference type="Pfam" id="PF00675">
    <property type="entry name" value="Peptidase_M16"/>
    <property type="match status" value="1"/>
</dbReference>
<accession>A0A1G2HHM5</accession>
<evidence type="ECO:0008006" key="6">
    <source>
        <dbReference type="Google" id="ProtNLM"/>
    </source>
</evidence>
<dbReference type="EMBL" id="MHOI01000007">
    <property type="protein sequence ID" value="OGZ61889.1"/>
    <property type="molecule type" value="Genomic_DNA"/>
</dbReference>
<dbReference type="InterPro" id="IPR011765">
    <property type="entry name" value="Pept_M16_N"/>
</dbReference>
<gene>
    <name evidence="4" type="ORF">A2932_00370</name>
</gene>
<comment type="similarity">
    <text evidence="1">Belongs to the peptidase M16 family.</text>
</comment>
<proteinExistence type="inferred from homology"/>
<dbReference type="PANTHER" id="PTHR11851">
    <property type="entry name" value="METALLOPROTEASE"/>
    <property type="match status" value="1"/>
</dbReference>
<dbReference type="InterPro" id="IPR007863">
    <property type="entry name" value="Peptidase_M16_C"/>
</dbReference>
<dbReference type="PANTHER" id="PTHR11851:SF49">
    <property type="entry name" value="MITOCHONDRIAL-PROCESSING PEPTIDASE SUBUNIT ALPHA"/>
    <property type="match status" value="1"/>
</dbReference>
<evidence type="ECO:0000259" key="2">
    <source>
        <dbReference type="Pfam" id="PF00675"/>
    </source>
</evidence>
<feature type="domain" description="Peptidase M16 C-terminal" evidence="3">
    <location>
        <begin position="178"/>
        <end position="359"/>
    </location>
</feature>
<evidence type="ECO:0000313" key="4">
    <source>
        <dbReference type="EMBL" id="OGZ61889.1"/>
    </source>
</evidence>
<organism evidence="4 5">
    <name type="scientific">Candidatus Spechtbacteria bacterium RIFCSPLOWO2_01_FULL_46_10</name>
    <dbReference type="NCBI Taxonomy" id="1802163"/>
    <lineage>
        <taxon>Bacteria</taxon>
        <taxon>Candidatus Spechtiibacteriota</taxon>
    </lineage>
</organism>
<sequence>MRHKVRCGQLKSNGLRFYTQYDSGSTNEMAVICIKAGSLHDPAGLHGLAHLVEHVIFCDRSRYTEEDVALLFARTMGGPDDLRGIYTMHAVTAYGPIGPIRKPHNRKLFPVFSEIVRVPSLADETFSSERAAVIAELYLRDKEVIGVRLFEELYRSVFPESFAAYHPIIGYSDEICSATLKDIEYFIHKYYVPENTFVVFFGPKHEEARHLIENELGGWISERTNNTGRRNGLSKQQIKGGFRLLSESHSKIIADPAAYQYHVAVGFPTENYMSEDAEALDVLSRILSERMYHRLRVESHELEKGVYRTPVDTYRSFAHGIFSFYFATSDRQNSREGINIFHEECQRLCVELVSRVELEAWVGYMCDYEFKNVFSISPQELAQDVIISVANGDSDLKKLHARGDKLKSFLLRNGRQKLRDVARQYLSGHSATVIFEPK</sequence>
<dbReference type="Gene3D" id="3.30.830.10">
    <property type="entry name" value="Metalloenzyme, LuxS/M16 peptidase-like"/>
    <property type="match status" value="2"/>
</dbReference>